<dbReference type="GO" id="GO:0016070">
    <property type="term" value="P:RNA metabolic process"/>
    <property type="evidence" value="ECO:0007669"/>
    <property type="project" value="UniProtKB-ARBA"/>
</dbReference>
<sequence length="595" mass="67397">MAQVMNMAVDSLDRRRKDKSSAGDDNGNGNGNDNEDNIDNNNNNSAPQSSPPPPPPPARRRERDSRERRDDRDLDRPPPNRRGPDYYDRNRSPPPPMPRERDRDYKRRSTVSPPPPPLPYRDRRHSPPPRRSPPYKRSRRDDGGYEPRRGSPRGGFGPDRRFGYDYTGGYEREMGGRPGYGDERPHGRFAGRSSGGYQSGPSEWDSSRGGYGDASNTGSTQREGLMSYKQFIQELEDDILPAEAERRYQEYKSEYISTQKRVFFDAHKDEEWLKDKYHPTNLVAVIERRNDLARKVAKDFLLDLQSGTLDLGPSVNASSSNKLGQTSEPNSDDDVDNGGKRRRHGRGPAKETDLLSAAPKAHPISSEPRRIQVDIEQAQALVRKLDSEKGITENILCGSDNDKMNREKSHGSTGPVIIIRGLTSVKGLEGVELLDTLITYLWRIHGVDYYGMVETSEAKGLRHVRAEGKSSDITNNGAEWEKKLDFRWQERLRSQDPLEIMTAKDKIDAAAVDALDPFVRKIRDEKYGWKYGCGAKGCTKLFHAAEFVHKHLKLKHPELVIELTSKVREELYFQNYMNDPDAPGGTPVMQQPMPV</sequence>
<gene>
    <name evidence="6" type="ORF">CISIN_1g003865mg</name>
</gene>
<accession>A0A067FG79</accession>
<evidence type="ECO:0000259" key="5">
    <source>
        <dbReference type="PROSITE" id="PS00028"/>
    </source>
</evidence>
<evidence type="ECO:0000256" key="4">
    <source>
        <dbReference type="SAM" id="MobiDB-lite"/>
    </source>
</evidence>
<evidence type="ECO:0000256" key="3">
    <source>
        <dbReference type="ARBA" id="ARBA00023242"/>
    </source>
</evidence>
<evidence type="ECO:0000313" key="7">
    <source>
        <dbReference type="Proteomes" id="UP000027120"/>
    </source>
</evidence>
<feature type="compositionally biased region" description="Basic and acidic residues" evidence="4">
    <location>
        <begin position="139"/>
        <end position="149"/>
    </location>
</feature>
<feature type="region of interest" description="Disordered" evidence="4">
    <location>
        <begin position="311"/>
        <end position="367"/>
    </location>
</feature>
<feature type="region of interest" description="Disordered" evidence="4">
    <location>
        <begin position="1"/>
        <end position="222"/>
    </location>
</feature>
<dbReference type="EMBL" id="KK784900">
    <property type="protein sequence ID" value="KDO66404.1"/>
    <property type="molecule type" value="Genomic_DNA"/>
</dbReference>
<organism evidence="6 7">
    <name type="scientific">Citrus sinensis</name>
    <name type="common">Sweet orange</name>
    <name type="synonym">Citrus aurantium var. sinensis</name>
    <dbReference type="NCBI Taxonomy" id="2711"/>
    <lineage>
        <taxon>Eukaryota</taxon>
        <taxon>Viridiplantae</taxon>
        <taxon>Streptophyta</taxon>
        <taxon>Embryophyta</taxon>
        <taxon>Tracheophyta</taxon>
        <taxon>Spermatophyta</taxon>
        <taxon>Magnoliopsida</taxon>
        <taxon>eudicotyledons</taxon>
        <taxon>Gunneridae</taxon>
        <taxon>Pentapetalae</taxon>
        <taxon>rosids</taxon>
        <taxon>malvids</taxon>
        <taxon>Sapindales</taxon>
        <taxon>Rutaceae</taxon>
        <taxon>Aurantioideae</taxon>
        <taxon>Citrus</taxon>
    </lineage>
</organism>
<feature type="domain" description="C2H2-type" evidence="5">
    <location>
        <begin position="533"/>
        <end position="556"/>
    </location>
</feature>
<dbReference type="Pfam" id="PF04959">
    <property type="entry name" value="ARS2"/>
    <property type="match status" value="1"/>
</dbReference>
<feature type="compositionally biased region" description="Basic and acidic residues" evidence="4">
    <location>
        <begin position="98"/>
        <end position="107"/>
    </location>
</feature>
<dbReference type="Pfam" id="PF12066">
    <property type="entry name" value="SERRATE_Ars2_N"/>
    <property type="match status" value="1"/>
</dbReference>
<dbReference type="SMR" id="A0A067FG79"/>
<dbReference type="AlphaFoldDB" id="A0A067FG79"/>
<dbReference type="InterPro" id="IPR039727">
    <property type="entry name" value="SE/Ars2"/>
</dbReference>
<dbReference type="InterPro" id="IPR013087">
    <property type="entry name" value="Znf_C2H2_type"/>
</dbReference>
<dbReference type="Proteomes" id="UP000027120">
    <property type="component" value="Unassembled WGS sequence"/>
</dbReference>
<dbReference type="GO" id="GO:0031047">
    <property type="term" value="P:regulatory ncRNA-mediated gene silencing"/>
    <property type="evidence" value="ECO:0007669"/>
    <property type="project" value="UniProtKB-ARBA"/>
</dbReference>
<feature type="compositionally biased region" description="Basic residues" evidence="4">
    <location>
        <begin position="122"/>
        <end position="138"/>
    </location>
</feature>
<feature type="compositionally biased region" description="Basic and acidic residues" evidence="4">
    <location>
        <begin position="11"/>
        <end position="22"/>
    </location>
</feature>
<dbReference type="InterPro" id="IPR007042">
    <property type="entry name" value="SERRATE/Ars2_C"/>
</dbReference>
<name>A0A067FG79_CITSI</name>
<evidence type="ECO:0000256" key="2">
    <source>
        <dbReference type="ARBA" id="ARBA00005407"/>
    </source>
</evidence>
<comment type="similarity">
    <text evidence="2">Belongs to the ARS2 family.</text>
</comment>
<keyword evidence="3" id="KW-0539">Nucleus</keyword>
<dbReference type="InterPro" id="IPR021933">
    <property type="entry name" value="SERRATE/Ars2_N"/>
</dbReference>
<feature type="compositionally biased region" description="Low complexity" evidence="4">
    <location>
        <begin position="39"/>
        <end position="48"/>
    </location>
</feature>
<dbReference type="PROSITE" id="PS00028">
    <property type="entry name" value="ZINC_FINGER_C2H2_1"/>
    <property type="match status" value="1"/>
</dbReference>
<evidence type="ECO:0000313" key="6">
    <source>
        <dbReference type="EMBL" id="KDO66404.1"/>
    </source>
</evidence>
<protein>
    <recommendedName>
        <fullName evidence="5">C2H2-type domain-containing protein</fullName>
    </recommendedName>
</protein>
<dbReference type="GO" id="GO:0005634">
    <property type="term" value="C:nucleus"/>
    <property type="evidence" value="ECO:0007669"/>
    <property type="project" value="UniProtKB-SubCell"/>
</dbReference>
<keyword evidence="7" id="KW-1185">Reference proteome</keyword>
<comment type="subcellular location">
    <subcellularLocation>
        <location evidence="1">Nucleus</location>
    </subcellularLocation>
</comment>
<feature type="compositionally biased region" description="Polar residues" evidence="4">
    <location>
        <begin position="315"/>
        <end position="329"/>
    </location>
</feature>
<dbReference type="PANTHER" id="PTHR13165">
    <property type="entry name" value="ARSENITE-RESISTANCE PROTEIN 2"/>
    <property type="match status" value="1"/>
</dbReference>
<reference evidence="6 7" key="1">
    <citation type="submission" date="2014-04" db="EMBL/GenBank/DDBJ databases">
        <authorList>
            <consortium name="International Citrus Genome Consortium"/>
            <person name="Gmitter F."/>
            <person name="Chen C."/>
            <person name="Farmerie W."/>
            <person name="Harkins T."/>
            <person name="Desany B."/>
            <person name="Mohiuddin M."/>
            <person name="Kodira C."/>
            <person name="Borodovsky M."/>
            <person name="Lomsadze A."/>
            <person name="Burns P."/>
            <person name="Jenkins J."/>
            <person name="Prochnik S."/>
            <person name="Shu S."/>
            <person name="Chapman J."/>
            <person name="Pitluck S."/>
            <person name="Schmutz J."/>
            <person name="Rokhsar D."/>
        </authorList>
    </citation>
    <scope>NUCLEOTIDE SEQUENCE</scope>
</reference>
<proteinExistence type="inferred from homology"/>
<evidence type="ECO:0000256" key="1">
    <source>
        <dbReference type="ARBA" id="ARBA00004123"/>
    </source>
</evidence>
<feature type="compositionally biased region" description="Basic and acidic residues" evidence="4">
    <location>
        <begin position="59"/>
        <end position="91"/>
    </location>
</feature>
<dbReference type="PANTHER" id="PTHR13165:SF0">
    <property type="entry name" value="SERRATE RNA EFFECTOR MOLECULE HOMOLOG"/>
    <property type="match status" value="1"/>
</dbReference>
<feature type="compositionally biased region" description="Basic and acidic residues" evidence="4">
    <location>
        <begin position="170"/>
        <end position="186"/>
    </location>
</feature>